<organism evidence="1 2">
    <name type="scientific">Pseudonocardia humida</name>
    <dbReference type="NCBI Taxonomy" id="2800819"/>
    <lineage>
        <taxon>Bacteria</taxon>
        <taxon>Bacillati</taxon>
        <taxon>Actinomycetota</taxon>
        <taxon>Actinomycetes</taxon>
        <taxon>Pseudonocardiales</taxon>
        <taxon>Pseudonocardiaceae</taxon>
        <taxon>Pseudonocardia</taxon>
    </lineage>
</organism>
<dbReference type="EMBL" id="JAGSOV010000009">
    <property type="protein sequence ID" value="MCO1654007.1"/>
    <property type="molecule type" value="Genomic_DNA"/>
</dbReference>
<gene>
    <name evidence="1" type="ORF">KDL28_02950</name>
</gene>
<evidence type="ECO:0008006" key="3">
    <source>
        <dbReference type="Google" id="ProtNLM"/>
    </source>
</evidence>
<dbReference type="RefSeq" id="WP_252435618.1">
    <property type="nucleotide sequence ID" value="NZ_JAGSOV010000009.1"/>
</dbReference>
<evidence type="ECO:0000313" key="1">
    <source>
        <dbReference type="EMBL" id="MCO1654007.1"/>
    </source>
</evidence>
<name>A0ABT0ZTG1_9PSEU</name>
<accession>A0ABT0ZTG1</accession>
<keyword evidence="2" id="KW-1185">Reference proteome</keyword>
<comment type="caution">
    <text evidence="1">The sequence shown here is derived from an EMBL/GenBank/DDBJ whole genome shotgun (WGS) entry which is preliminary data.</text>
</comment>
<protein>
    <recommendedName>
        <fullName evidence="3">Secreted protein</fullName>
    </recommendedName>
</protein>
<sequence>MEPARRRRSIVAVLALVTTPRRTITAPAGGYCYGGPTRAGAARRAHPDDGNAEGGADYTCDTSVHARCASSCRTTA</sequence>
<dbReference type="Proteomes" id="UP001165283">
    <property type="component" value="Unassembled WGS sequence"/>
</dbReference>
<reference evidence="1" key="1">
    <citation type="submission" date="2021-04" db="EMBL/GenBank/DDBJ databases">
        <title>Pseudonocardia sp. nov., isolated from sandy soil of mangrove forest.</title>
        <authorList>
            <person name="Zan Z."/>
            <person name="Huang R."/>
            <person name="Liu W."/>
        </authorList>
    </citation>
    <scope>NUCLEOTIDE SEQUENCE</scope>
    <source>
        <strain evidence="1">S2-4</strain>
    </source>
</reference>
<proteinExistence type="predicted"/>
<evidence type="ECO:0000313" key="2">
    <source>
        <dbReference type="Proteomes" id="UP001165283"/>
    </source>
</evidence>